<keyword evidence="2" id="KW-0472">Membrane</keyword>
<dbReference type="EMBL" id="CAVLEF010000001">
    <property type="protein sequence ID" value="CAK1540244.1"/>
    <property type="molecule type" value="Genomic_DNA"/>
</dbReference>
<dbReference type="Pfam" id="PF07690">
    <property type="entry name" value="MFS_1"/>
    <property type="match status" value="2"/>
</dbReference>
<feature type="domain" description="Major facilitator superfamily (MFS) profile" evidence="3">
    <location>
        <begin position="18"/>
        <end position="436"/>
    </location>
</feature>
<gene>
    <name evidence="4" type="ORF">LNINA_LOCUS313</name>
</gene>
<feature type="transmembrane region" description="Helical" evidence="2">
    <location>
        <begin position="139"/>
        <end position="161"/>
    </location>
</feature>
<dbReference type="Gene3D" id="1.20.1250.20">
    <property type="entry name" value="MFS general substrate transporter like domains"/>
    <property type="match status" value="1"/>
</dbReference>
<feature type="transmembrane region" description="Helical" evidence="2">
    <location>
        <begin position="173"/>
        <end position="196"/>
    </location>
</feature>
<dbReference type="GO" id="GO:0016020">
    <property type="term" value="C:membrane"/>
    <property type="evidence" value="ECO:0007669"/>
    <property type="project" value="UniProtKB-SubCell"/>
</dbReference>
<comment type="caution">
    <text evidence="4">The sequence shown here is derived from an EMBL/GenBank/DDBJ whole genome shotgun (WGS) entry which is preliminary data.</text>
</comment>
<feature type="transmembrane region" description="Helical" evidence="2">
    <location>
        <begin position="380"/>
        <end position="399"/>
    </location>
</feature>
<dbReference type="GO" id="GO:0008028">
    <property type="term" value="F:monocarboxylic acid transmembrane transporter activity"/>
    <property type="evidence" value="ECO:0007669"/>
    <property type="project" value="TreeGrafter"/>
</dbReference>
<comment type="subcellular location">
    <subcellularLocation>
        <location evidence="1">Membrane</location>
        <topology evidence="1">Multi-pass membrane protein</topology>
    </subcellularLocation>
</comment>
<sequence length="450" mass="49856">MDQSYTLVAPDGGFGYVVLIAVIINWSILGTHINCFGIIYSGFFQELKMSSANVTVLAGVSAMISAIGGFVTAPLLKFLSKRKTLLLGTFLYNCGLLGTAFSESKIIFYISQGIIVNAGYGIMYNISNTIINEYFINKRIIAIGFAQTIVAFVAFVEPQIFKWTTEWYGHRGTMIFICALSVHAFAAGMLMQPVAWHMKKVPVPRKTEMKTLLNENTEISQTPETVSADIKEKERLVTRLKNLIDMEVVKSYTLSIECLGPAISVIIDLTYLYMLPPAFRSYGWSESDVAWAFSLIALGDLFMRISLILLSKWFNNFGSSRVYIAGVMLAFITRLGFAAFDNVTVALILFTLMGVSRCILFVVLLLVISEAVGPDKYISAMGIFMMCAGCANLTLAPIIGTIRDYTDSYTIALNLITGIFGMIGITWIGKLVFRGLKNRRNIISRKKDMS</sequence>
<dbReference type="InterPro" id="IPR036259">
    <property type="entry name" value="MFS_trans_sf"/>
</dbReference>
<evidence type="ECO:0000256" key="1">
    <source>
        <dbReference type="ARBA" id="ARBA00004141"/>
    </source>
</evidence>
<feature type="transmembrane region" description="Helical" evidence="2">
    <location>
        <begin position="106"/>
        <end position="127"/>
    </location>
</feature>
<feature type="transmembrane region" description="Helical" evidence="2">
    <location>
        <begin position="346"/>
        <end position="368"/>
    </location>
</feature>
<dbReference type="InterPro" id="IPR050327">
    <property type="entry name" value="Proton-linked_MCT"/>
</dbReference>
<feature type="transmembrane region" description="Helical" evidence="2">
    <location>
        <begin position="14"/>
        <end position="40"/>
    </location>
</feature>
<keyword evidence="5" id="KW-1185">Reference proteome</keyword>
<keyword evidence="2" id="KW-1133">Transmembrane helix</keyword>
<dbReference type="AlphaFoldDB" id="A0AAV1IWU4"/>
<evidence type="ECO:0000256" key="2">
    <source>
        <dbReference type="SAM" id="Phobius"/>
    </source>
</evidence>
<dbReference type="InterPro" id="IPR011701">
    <property type="entry name" value="MFS"/>
</dbReference>
<organism evidence="4 5">
    <name type="scientific">Leptosia nina</name>
    <dbReference type="NCBI Taxonomy" id="320188"/>
    <lineage>
        <taxon>Eukaryota</taxon>
        <taxon>Metazoa</taxon>
        <taxon>Ecdysozoa</taxon>
        <taxon>Arthropoda</taxon>
        <taxon>Hexapoda</taxon>
        <taxon>Insecta</taxon>
        <taxon>Pterygota</taxon>
        <taxon>Neoptera</taxon>
        <taxon>Endopterygota</taxon>
        <taxon>Lepidoptera</taxon>
        <taxon>Glossata</taxon>
        <taxon>Ditrysia</taxon>
        <taxon>Papilionoidea</taxon>
        <taxon>Pieridae</taxon>
        <taxon>Pierinae</taxon>
        <taxon>Leptosia</taxon>
    </lineage>
</organism>
<name>A0AAV1IWU4_9NEOP</name>
<feature type="transmembrane region" description="Helical" evidence="2">
    <location>
        <begin position="52"/>
        <end position="76"/>
    </location>
</feature>
<dbReference type="Proteomes" id="UP001497472">
    <property type="component" value="Unassembled WGS sequence"/>
</dbReference>
<dbReference type="InterPro" id="IPR020846">
    <property type="entry name" value="MFS_dom"/>
</dbReference>
<evidence type="ECO:0000313" key="4">
    <source>
        <dbReference type="EMBL" id="CAK1540244.1"/>
    </source>
</evidence>
<feature type="transmembrane region" description="Helical" evidence="2">
    <location>
        <begin position="322"/>
        <end position="340"/>
    </location>
</feature>
<dbReference type="SUPFAM" id="SSF103473">
    <property type="entry name" value="MFS general substrate transporter"/>
    <property type="match status" value="1"/>
</dbReference>
<dbReference type="PANTHER" id="PTHR11360:SF309">
    <property type="entry name" value="MONOCARBOXYLATE TRANSPORTER 7-LIKE PROTEIN"/>
    <property type="match status" value="1"/>
</dbReference>
<proteinExistence type="predicted"/>
<dbReference type="PROSITE" id="PS50850">
    <property type="entry name" value="MFS"/>
    <property type="match status" value="1"/>
</dbReference>
<protein>
    <recommendedName>
        <fullName evidence="3">Major facilitator superfamily (MFS) profile domain-containing protein</fullName>
    </recommendedName>
</protein>
<feature type="transmembrane region" description="Helical" evidence="2">
    <location>
        <begin position="411"/>
        <end position="433"/>
    </location>
</feature>
<accession>A0AAV1IWU4</accession>
<keyword evidence="2" id="KW-0812">Transmembrane</keyword>
<feature type="transmembrane region" description="Helical" evidence="2">
    <location>
        <begin position="254"/>
        <end position="274"/>
    </location>
</feature>
<feature type="transmembrane region" description="Helical" evidence="2">
    <location>
        <begin position="289"/>
        <end position="310"/>
    </location>
</feature>
<evidence type="ECO:0000259" key="3">
    <source>
        <dbReference type="PROSITE" id="PS50850"/>
    </source>
</evidence>
<dbReference type="PANTHER" id="PTHR11360">
    <property type="entry name" value="MONOCARBOXYLATE TRANSPORTER"/>
    <property type="match status" value="1"/>
</dbReference>
<reference evidence="4 5" key="1">
    <citation type="submission" date="2023-11" db="EMBL/GenBank/DDBJ databases">
        <authorList>
            <person name="Okamura Y."/>
        </authorList>
    </citation>
    <scope>NUCLEOTIDE SEQUENCE [LARGE SCALE GENOMIC DNA]</scope>
</reference>
<evidence type="ECO:0000313" key="5">
    <source>
        <dbReference type="Proteomes" id="UP001497472"/>
    </source>
</evidence>